<dbReference type="Pfam" id="PF04879">
    <property type="entry name" value="Molybdop_Fe4S4"/>
    <property type="match status" value="1"/>
</dbReference>
<evidence type="ECO:0000256" key="7">
    <source>
        <dbReference type="ARBA" id="ARBA00023004"/>
    </source>
</evidence>
<dbReference type="CDD" id="cd02783">
    <property type="entry name" value="MopB_CT_2"/>
    <property type="match status" value="1"/>
</dbReference>
<feature type="compositionally biased region" description="Pro residues" evidence="9">
    <location>
        <begin position="471"/>
        <end position="480"/>
    </location>
</feature>
<organism evidence="11 12">
    <name type="scientific">Azospirillum brasilense</name>
    <dbReference type="NCBI Taxonomy" id="192"/>
    <lineage>
        <taxon>Bacteria</taxon>
        <taxon>Pseudomonadati</taxon>
        <taxon>Pseudomonadota</taxon>
        <taxon>Alphaproteobacteria</taxon>
        <taxon>Rhodospirillales</taxon>
        <taxon>Azospirillaceae</taxon>
        <taxon>Azospirillum</taxon>
    </lineage>
</organism>
<dbReference type="SUPFAM" id="SSF53706">
    <property type="entry name" value="Formate dehydrogenase/DMSO reductase, domains 1-3"/>
    <property type="match status" value="1"/>
</dbReference>
<keyword evidence="5" id="KW-0479">Metal-binding</keyword>
<dbReference type="GO" id="GO:0046872">
    <property type="term" value="F:metal ion binding"/>
    <property type="evidence" value="ECO:0007669"/>
    <property type="project" value="UniProtKB-KW"/>
</dbReference>
<dbReference type="Gene3D" id="3.40.50.740">
    <property type="match status" value="1"/>
</dbReference>
<dbReference type="GO" id="GO:0016491">
    <property type="term" value="F:oxidoreductase activity"/>
    <property type="evidence" value="ECO:0007669"/>
    <property type="project" value="UniProtKB-KW"/>
</dbReference>
<feature type="domain" description="4Fe-4S Mo/W bis-MGD-type" evidence="10">
    <location>
        <begin position="57"/>
        <end position="113"/>
    </location>
</feature>
<dbReference type="PROSITE" id="PS51669">
    <property type="entry name" value="4FE4S_MOW_BIS_MGD"/>
    <property type="match status" value="1"/>
</dbReference>
<evidence type="ECO:0000256" key="1">
    <source>
        <dbReference type="ARBA" id="ARBA00001966"/>
    </source>
</evidence>
<dbReference type="SUPFAM" id="SSF50692">
    <property type="entry name" value="ADC-like"/>
    <property type="match status" value="1"/>
</dbReference>
<dbReference type="SMART" id="SM00926">
    <property type="entry name" value="Molybdop_Fe4S4"/>
    <property type="match status" value="1"/>
</dbReference>
<dbReference type="InterPro" id="IPR006963">
    <property type="entry name" value="Mopterin_OxRdtase_4Fe-4S_dom"/>
</dbReference>
<dbReference type="InterPro" id="IPR009010">
    <property type="entry name" value="Asp_de-COase-like_dom_sf"/>
</dbReference>
<dbReference type="EMBL" id="QOKV01000017">
    <property type="protein sequence ID" value="KAA0681228.1"/>
    <property type="molecule type" value="Genomic_DNA"/>
</dbReference>
<dbReference type="Gene3D" id="3.40.228.10">
    <property type="entry name" value="Dimethylsulfoxide Reductase, domain 2"/>
    <property type="match status" value="1"/>
</dbReference>
<evidence type="ECO:0000256" key="8">
    <source>
        <dbReference type="ARBA" id="ARBA00023014"/>
    </source>
</evidence>
<proteinExistence type="inferred from homology"/>
<dbReference type="GO" id="GO:0051539">
    <property type="term" value="F:4 iron, 4 sulfur cluster binding"/>
    <property type="evidence" value="ECO:0007669"/>
    <property type="project" value="UniProtKB-KW"/>
</dbReference>
<evidence type="ECO:0000259" key="10">
    <source>
        <dbReference type="PROSITE" id="PS51669"/>
    </source>
</evidence>
<keyword evidence="6" id="KW-0560">Oxidoreductase</keyword>
<evidence type="ECO:0000256" key="9">
    <source>
        <dbReference type="SAM" id="MobiDB-lite"/>
    </source>
</evidence>
<dbReference type="Gene3D" id="3.30.200.210">
    <property type="match status" value="1"/>
</dbReference>
<comment type="caution">
    <text evidence="11">The sequence shown here is derived from an EMBL/GenBank/DDBJ whole genome shotgun (WGS) entry which is preliminary data.</text>
</comment>
<evidence type="ECO:0000256" key="5">
    <source>
        <dbReference type="ARBA" id="ARBA00022723"/>
    </source>
</evidence>
<dbReference type="PANTHER" id="PTHR43598:SF5">
    <property type="entry name" value="DMSO REDUCTASE CHAIN A"/>
    <property type="match status" value="1"/>
</dbReference>
<evidence type="ECO:0000256" key="3">
    <source>
        <dbReference type="ARBA" id="ARBA00010312"/>
    </source>
</evidence>
<evidence type="ECO:0000256" key="4">
    <source>
        <dbReference type="ARBA" id="ARBA00022485"/>
    </source>
</evidence>
<comment type="cofactor">
    <cofactor evidence="1">
        <name>[4Fe-4S] cluster</name>
        <dbReference type="ChEBI" id="CHEBI:49883"/>
    </cofactor>
</comment>
<accession>A0A6L3AYD5</accession>
<dbReference type="RefSeq" id="WP_149166820.1">
    <property type="nucleotide sequence ID" value="NZ_QOKV01000017.1"/>
</dbReference>
<keyword evidence="7" id="KW-0408">Iron</keyword>
<keyword evidence="4" id="KW-0004">4Fe-4S</keyword>
<dbReference type="PANTHER" id="PTHR43598">
    <property type="entry name" value="TUNGSTEN-CONTAINING FORMYLMETHANOFURAN DEHYDROGENASE 2 SUBUNIT B"/>
    <property type="match status" value="1"/>
</dbReference>
<evidence type="ECO:0000256" key="2">
    <source>
        <dbReference type="ARBA" id="ARBA00004196"/>
    </source>
</evidence>
<dbReference type="AlphaFoldDB" id="A0A6L3AYD5"/>
<dbReference type="Gene3D" id="2.40.40.20">
    <property type="match status" value="1"/>
</dbReference>
<dbReference type="Pfam" id="PF00384">
    <property type="entry name" value="Molybdopterin"/>
    <property type="match status" value="1"/>
</dbReference>
<keyword evidence="8" id="KW-0411">Iron-sulfur</keyword>
<dbReference type="GO" id="GO:0043546">
    <property type="term" value="F:molybdopterin cofactor binding"/>
    <property type="evidence" value="ECO:0007669"/>
    <property type="project" value="InterPro"/>
</dbReference>
<feature type="region of interest" description="Disordered" evidence="9">
    <location>
        <begin position="1"/>
        <end position="36"/>
    </location>
</feature>
<reference evidence="11 12" key="1">
    <citation type="submission" date="2018-07" db="EMBL/GenBank/DDBJ databases">
        <title>Genome sequence of Roseomonas fauriae ATCC 49958.</title>
        <authorList>
            <person name="Sant'Anna F.H."/>
            <person name="Baldani J.I."/>
            <person name="Zilli J.E."/>
            <person name="Reis V.M."/>
            <person name="Hartmann A."/>
            <person name="Cruz L."/>
            <person name="de Souza E.M."/>
            <person name="de Oliveira Pedrosa F."/>
            <person name="Passaglia L.M.P."/>
        </authorList>
    </citation>
    <scope>NUCLEOTIDE SEQUENCE [LARGE SCALE GENOMIC DNA]</scope>
    <source>
        <strain evidence="11 12">ATCC 49958</strain>
    </source>
</reference>
<feature type="region of interest" description="Disordered" evidence="9">
    <location>
        <begin position="959"/>
        <end position="1000"/>
    </location>
</feature>
<comment type="similarity">
    <text evidence="3">Belongs to the prokaryotic molybdopterin-containing oxidoreductase family.</text>
</comment>
<evidence type="ECO:0000256" key="6">
    <source>
        <dbReference type="ARBA" id="ARBA00023002"/>
    </source>
</evidence>
<dbReference type="GO" id="GO:0030313">
    <property type="term" value="C:cell envelope"/>
    <property type="evidence" value="ECO:0007669"/>
    <property type="project" value="UniProtKB-SubCell"/>
</dbReference>
<comment type="subcellular location">
    <subcellularLocation>
        <location evidence="2">Cell envelope</location>
    </subcellularLocation>
</comment>
<name>A0A6L3AYD5_AZOBR</name>
<dbReference type="Proteomes" id="UP000476837">
    <property type="component" value="Unassembled WGS sequence"/>
</dbReference>
<sequence>MAKIDDVGGQRARGFAFTQGRGFQRSTGPAAPEDARGWLDRYQSPREDLDPSPTVSDTVKYTTCYMCACRCGIKVHIKDGQLRFIEGNKDHPVNHGVICAKGSAGIMTQNSPAKLRKPLLRTGERGTGEFREIEWDEALTILTERLGKIRDSDPSKLAFFTGRDQSQSLTGFWAAQFGTPNFAAHGGFCSVNMAAAGMYTLGGSFWEFGEPDWDHTRYLLLFGVAEDHDSNPIKIGLSKMKARGAKIVSVNPIKTGYSAIADEWVGIRPGSDGLFVFALIHELLRADRIDAEYLVRYTNAPWLVIQDPGAADDGLFARDADGAPLAWDAVEQRAVPATAADIRPALVGAVTLPDGRRAVPSFHLLAERYLDPQHAPEAVAERCGVPADTIRRIAAEMAHLAFQETLTIEQPWTDWAGRRHERMVGRPIAMHAMRGISAHSNGFHTCRAIHILQILLGTIDVPGGWRYKSPYPRPAPPGPKPAGKRGETGPGKAIHGMPLGYPMGPEDLLVGENGEPLRIDKAFSWDAPLSVHGLMHMVVANAWEGDPYRIDTLFMYMANMAWNSSMNTSETMRMLSDKDPDSGEYRIPFIVYCDAYASEMVAYADLVLADTTYLERWDCISLLDRPIGSAHGPGDSIRQPVLTPDRDVRPFQDVLIELGARLGLPAFVREDGSPRYPGGYPDYMTNHERKPGIGPLAGWRGADGKDAGKGAPNADQLDRYVRNGCFWHFELPPEQHYFKHANQAYLETATRMGFLDKPEPVILQLYVEPLQKFRLAARGHGAVVPPADKRQRVETYFDPLPFWYPPLEEEGLDEGAFPLHAVTQRPMPMYHSWGSQNAWLRQILARNSLYIARSTAEALGLADGDWAWVTSPTGRIRVPVQLMDGVEAGTVWTWNAIGKRSGAWNLSTDAPEGTKGFLLNHLISELLPERNGYRHANADPVTGQAAWYDLRVRVEKAPPKERAETMPRFPAQAMPPGVEPPPAILRTGGVFRPTSRGVRS</sequence>
<feature type="region of interest" description="Disordered" evidence="9">
    <location>
        <begin position="470"/>
        <end position="492"/>
    </location>
</feature>
<dbReference type="InterPro" id="IPR006656">
    <property type="entry name" value="Mopterin_OxRdtase"/>
</dbReference>
<dbReference type="Pfam" id="PF01568">
    <property type="entry name" value="Molydop_binding"/>
    <property type="match status" value="1"/>
</dbReference>
<evidence type="ECO:0000313" key="12">
    <source>
        <dbReference type="Proteomes" id="UP000476837"/>
    </source>
</evidence>
<evidence type="ECO:0000313" key="11">
    <source>
        <dbReference type="EMBL" id="KAA0681228.1"/>
    </source>
</evidence>
<protein>
    <submittedName>
        <fullName evidence="11">Formate dehydrogenase</fullName>
    </submittedName>
</protein>
<dbReference type="InterPro" id="IPR006657">
    <property type="entry name" value="MoPterin_dinucl-bd_dom"/>
</dbReference>
<gene>
    <name evidence="11" type="ORF">DS837_22595</name>
</gene>